<proteinExistence type="inferred from homology"/>
<evidence type="ECO:0000313" key="6">
    <source>
        <dbReference type="Proteomes" id="UP001210865"/>
    </source>
</evidence>
<dbReference type="Gene3D" id="3.20.20.100">
    <property type="entry name" value="NADP-dependent oxidoreductase domain"/>
    <property type="match status" value="1"/>
</dbReference>
<dbReference type="InterPro" id="IPR023210">
    <property type="entry name" value="NADP_OxRdtase_dom"/>
</dbReference>
<gene>
    <name evidence="5" type="ORF">PBT88_02820</name>
</gene>
<evidence type="ECO:0000313" key="5">
    <source>
        <dbReference type="EMBL" id="WBO23090.1"/>
    </source>
</evidence>
<dbReference type="PIRSF" id="PIRSF000097">
    <property type="entry name" value="AKR"/>
    <property type="match status" value="1"/>
</dbReference>
<evidence type="ECO:0000256" key="1">
    <source>
        <dbReference type="ARBA" id="ARBA00007905"/>
    </source>
</evidence>
<dbReference type="PANTHER" id="PTHR43827:SF3">
    <property type="entry name" value="NADP-DEPENDENT OXIDOREDUCTASE DOMAIN-CONTAINING PROTEIN"/>
    <property type="match status" value="1"/>
</dbReference>
<keyword evidence="2" id="KW-0521">NADP</keyword>
<dbReference type="EMBL" id="CP115174">
    <property type="protein sequence ID" value="WBO23090.1"/>
    <property type="molecule type" value="Genomic_DNA"/>
</dbReference>
<comment type="similarity">
    <text evidence="1">Belongs to the aldo/keto reductase family.</text>
</comment>
<accession>A0ABY7NQ52</accession>
<evidence type="ECO:0000259" key="4">
    <source>
        <dbReference type="Pfam" id="PF00248"/>
    </source>
</evidence>
<organism evidence="5 6">
    <name type="scientific">Sphingomonas abietis</name>
    <dbReference type="NCBI Taxonomy" id="3012344"/>
    <lineage>
        <taxon>Bacteria</taxon>
        <taxon>Pseudomonadati</taxon>
        <taxon>Pseudomonadota</taxon>
        <taxon>Alphaproteobacteria</taxon>
        <taxon>Sphingomonadales</taxon>
        <taxon>Sphingomonadaceae</taxon>
        <taxon>Sphingomonas</taxon>
    </lineage>
</organism>
<keyword evidence="3" id="KW-0560">Oxidoreductase</keyword>
<dbReference type="Proteomes" id="UP001210865">
    <property type="component" value="Chromosome"/>
</dbReference>
<dbReference type="PANTHER" id="PTHR43827">
    <property type="entry name" value="2,5-DIKETO-D-GLUCONIC ACID REDUCTASE"/>
    <property type="match status" value="1"/>
</dbReference>
<name>A0ABY7NQ52_9SPHN</name>
<feature type="domain" description="NADP-dependent oxidoreductase" evidence="4">
    <location>
        <begin position="24"/>
        <end position="266"/>
    </location>
</feature>
<dbReference type="Pfam" id="PF00248">
    <property type="entry name" value="Aldo_ket_red"/>
    <property type="match status" value="1"/>
</dbReference>
<dbReference type="PROSITE" id="PS00062">
    <property type="entry name" value="ALDOKETO_REDUCTASE_2"/>
    <property type="match status" value="1"/>
</dbReference>
<dbReference type="PRINTS" id="PR00069">
    <property type="entry name" value="ALDKETRDTASE"/>
</dbReference>
<evidence type="ECO:0000256" key="3">
    <source>
        <dbReference type="ARBA" id="ARBA00023002"/>
    </source>
</evidence>
<dbReference type="InterPro" id="IPR020471">
    <property type="entry name" value="AKR"/>
</dbReference>
<dbReference type="InterPro" id="IPR018170">
    <property type="entry name" value="Aldo/ket_reductase_CS"/>
</dbReference>
<dbReference type="PROSITE" id="PS00798">
    <property type="entry name" value="ALDOKETO_REDUCTASE_1"/>
    <property type="match status" value="1"/>
</dbReference>
<reference evidence="5 6" key="1">
    <citation type="submission" date="2022-12" db="EMBL/GenBank/DDBJ databases">
        <title>Sphingomonas abieness sp. nov., an endophytic bacterium isolated from Abies koreana.</title>
        <authorList>
            <person name="Jiang L."/>
            <person name="Lee J."/>
        </authorList>
    </citation>
    <scope>NUCLEOTIDE SEQUENCE [LARGE SCALE GENOMIC DNA]</scope>
    <source>
        <strain evidence="6">PAMB 00755</strain>
    </source>
</reference>
<sequence length="282" mass="30892">MDITHAPIEQAVVRLSDGHIMPQLGYGTWQVTDGTADLVADAIRAGYRSIDTAAIYKNEREVGQGIADSGIARDQLFVTTKLWNDDQGFDSALAACEASLDRLGLDHVDLYLMHWPVPAQDRYVESWKAMIQLREQGKVRSIGVSNFLPDHLDRIIGETGVVPVLNQIELHPRFQQRDVRDYHAAKDILIESWSPLGRGGVLDHPTIEAIAKKHGRAPAQVVIRWHLDQGLITIPKASDRRHMVDNLAVGGFGLDGEDMAAIAKIDAADGRTGPDPATFGAG</sequence>
<protein>
    <submittedName>
        <fullName evidence="5">Aldo/keto reductase</fullName>
    </submittedName>
</protein>
<evidence type="ECO:0000256" key="2">
    <source>
        <dbReference type="ARBA" id="ARBA00022857"/>
    </source>
</evidence>
<dbReference type="SUPFAM" id="SSF51430">
    <property type="entry name" value="NAD(P)-linked oxidoreductase"/>
    <property type="match status" value="1"/>
</dbReference>
<dbReference type="InterPro" id="IPR036812">
    <property type="entry name" value="NAD(P)_OxRdtase_dom_sf"/>
</dbReference>
<keyword evidence="6" id="KW-1185">Reference proteome</keyword>
<dbReference type="RefSeq" id="WP_270077727.1">
    <property type="nucleotide sequence ID" value="NZ_CP115174.1"/>
</dbReference>